<dbReference type="EMBL" id="AP022599">
    <property type="protein sequence ID" value="BBY83657.1"/>
    <property type="molecule type" value="Genomic_DNA"/>
</dbReference>
<dbReference type="GO" id="GO:0004058">
    <property type="term" value="F:aromatic-L-amino-acid decarboxylase activity"/>
    <property type="evidence" value="ECO:0007669"/>
    <property type="project" value="UniProtKB-ARBA"/>
</dbReference>
<keyword evidence="4 6" id="KW-0663">Pyridoxal phosphate</keyword>
<evidence type="ECO:0000256" key="2">
    <source>
        <dbReference type="ARBA" id="ARBA00009533"/>
    </source>
</evidence>
<keyword evidence="3" id="KW-0210">Decarboxylase</keyword>
<evidence type="ECO:0000313" key="9">
    <source>
        <dbReference type="Proteomes" id="UP000467252"/>
    </source>
</evidence>
<evidence type="ECO:0000256" key="5">
    <source>
        <dbReference type="ARBA" id="ARBA00023239"/>
    </source>
</evidence>
<dbReference type="InterPro" id="IPR002129">
    <property type="entry name" value="PyrdxlP-dep_de-COase"/>
</dbReference>
<dbReference type="Gene3D" id="3.90.1150.10">
    <property type="entry name" value="Aspartate Aminotransferase, domain 1"/>
    <property type="match status" value="1"/>
</dbReference>
<keyword evidence="8" id="KW-0032">Aminotransferase</keyword>
<dbReference type="InterPro" id="IPR015421">
    <property type="entry name" value="PyrdxlP-dep_Trfase_major"/>
</dbReference>
<dbReference type="GO" id="GO:0019752">
    <property type="term" value="P:carboxylic acid metabolic process"/>
    <property type="evidence" value="ECO:0007669"/>
    <property type="project" value="InterPro"/>
</dbReference>
<dbReference type="PANTHER" id="PTHR11999:SF70">
    <property type="entry name" value="MIP05841P"/>
    <property type="match status" value="1"/>
</dbReference>
<evidence type="ECO:0000256" key="3">
    <source>
        <dbReference type="ARBA" id="ARBA00022793"/>
    </source>
</evidence>
<feature type="modified residue" description="N6-(pyridoxal phosphate)lysine" evidence="6">
    <location>
        <position position="284"/>
    </location>
</feature>
<dbReference type="InterPro" id="IPR010977">
    <property type="entry name" value="Aromatic_deC"/>
</dbReference>
<dbReference type="InterPro" id="IPR015424">
    <property type="entry name" value="PyrdxlP-dep_Trfase"/>
</dbReference>
<evidence type="ECO:0000256" key="7">
    <source>
        <dbReference type="RuleBase" id="RU000382"/>
    </source>
</evidence>
<accession>A0A7I7UQL1</accession>
<keyword evidence="5 7" id="KW-0456">Lyase</keyword>
<dbReference type="Proteomes" id="UP000467252">
    <property type="component" value="Chromosome"/>
</dbReference>
<evidence type="ECO:0000256" key="6">
    <source>
        <dbReference type="PIRSR" id="PIRSR602129-50"/>
    </source>
</evidence>
<dbReference type="SUPFAM" id="SSF53383">
    <property type="entry name" value="PLP-dependent transferases"/>
    <property type="match status" value="1"/>
</dbReference>
<dbReference type="AlphaFoldDB" id="A0A7I7UQL1"/>
<evidence type="ECO:0000313" key="8">
    <source>
        <dbReference type="EMBL" id="BBY83657.1"/>
    </source>
</evidence>
<dbReference type="GO" id="GO:0008483">
    <property type="term" value="F:transaminase activity"/>
    <property type="evidence" value="ECO:0007669"/>
    <property type="project" value="UniProtKB-KW"/>
</dbReference>
<dbReference type="InterPro" id="IPR015422">
    <property type="entry name" value="PyrdxlP-dep_Trfase_small"/>
</dbReference>
<evidence type="ECO:0000256" key="1">
    <source>
        <dbReference type="ARBA" id="ARBA00001933"/>
    </source>
</evidence>
<dbReference type="PANTHER" id="PTHR11999">
    <property type="entry name" value="GROUP II PYRIDOXAL-5-PHOSPHATE DECARBOXYLASE"/>
    <property type="match status" value="1"/>
</dbReference>
<name>A0A7I7UQL1_MYCPV</name>
<dbReference type="Pfam" id="PF00282">
    <property type="entry name" value="Pyridoxal_deC"/>
    <property type="match status" value="1"/>
</dbReference>
<sequence>MNELLAEFSDRAGRYLSALPTRQVPPTAEAVDALGQLAGPLPEQGTDPREVLRLLDEIGSPATVATTGGRYFGFVTGAALPAALAANLLAGVWDQNGAYRVMSPVAAHLEEIAMGWLLDVLGLPADAGAGFVGGATTANIACLAAARHALLRNAGWNVEEDGLFGAPPIRVVVGDEVHASVLKALSLLGLGRSRIERVPVDGQGRMRADALPALSDDTIVCVQAGNVNTGAFDPAVAVCAAARAAGAWVHVDGAFGLWAAASPRLAHLAEGFADADSWAADAHKWLNVPYDSGIAFVRDAEHLRAPMTVGAAYLIAGTDREPCHYTPDMSRRARGIEIWAALRSLGRAGTAELIDRCCRHAARFAEGFRAAGHHVLNDVVLNQVLVSFGEDDTTRRVIAEVQADGTCWFGGTVWQGRTAMRVSVSSWATTDEDVERSLATVLRIAADG</sequence>
<dbReference type="GO" id="GO:0030170">
    <property type="term" value="F:pyridoxal phosphate binding"/>
    <property type="evidence" value="ECO:0007669"/>
    <property type="project" value="InterPro"/>
</dbReference>
<keyword evidence="8" id="KW-0808">Transferase</keyword>
<organism evidence="8 9">
    <name type="scientific">Mycolicibacterium pulveris</name>
    <name type="common">Mycobacterium pulveris</name>
    <dbReference type="NCBI Taxonomy" id="36813"/>
    <lineage>
        <taxon>Bacteria</taxon>
        <taxon>Bacillati</taxon>
        <taxon>Actinomycetota</taxon>
        <taxon>Actinomycetes</taxon>
        <taxon>Mycobacteriales</taxon>
        <taxon>Mycobacteriaceae</taxon>
        <taxon>Mycolicibacterium</taxon>
    </lineage>
</organism>
<gene>
    <name evidence="8" type="ORF">MPUL_48150</name>
</gene>
<keyword evidence="9" id="KW-1185">Reference proteome</keyword>
<reference evidence="8 9" key="1">
    <citation type="journal article" date="2019" name="Emerg. Microbes Infect.">
        <title>Comprehensive subspecies identification of 175 nontuberculous mycobacteria species based on 7547 genomic profiles.</title>
        <authorList>
            <person name="Matsumoto Y."/>
            <person name="Kinjo T."/>
            <person name="Motooka D."/>
            <person name="Nabeya D."/>
            <person name="Jung N."/>
            <person name="Uechi K."/>
            <person name="Horii T."/>
            <person name="Iida T."/>
            <person name="Fujita J."/>
            <person name="Nakamura S."/>
        </authorList>
    </citation>
    <scope>NUCLEOTIDE SEQUENCE [LARGE SCALE GENOMIC DNA]</scope>
    <source>
        <strain evidence="8 9">JCM 6370</strain>
    </source>
</reference>
<protein>
    <submittedName>
        <fullName evidence="8">Aspartate aminotransferase family protein</fullName>
    </submittedName>
</protein>
<comment type="cofactor">
    <cofactor evidence="1 6 7">
        <name>pyridoxal 5'-phosphate</name>
        <dbReference type="ChEBI" id="CHEBI:597326"/>
    </cofactor>
</comment>
<dbReference type="Gene3D" id="3.40.640.10">
    <property type="entry name" value="Type I PLP-dependent aspartate aminotransferase-like (Major domain)"/>
    <property type="match status" value="1"/>
</dbReference>
<dbReference type="RefSeq" id="WP_163904674.1">
    <property type="nucleotide sequence ID" value="NZ_AP022599.1"/>
</dbReference>
<comment type="similarity">
    <text evidence="2 7">Belongs to the group II decarboxylase family.</text>
</comment>
<evidence type="ECO:0000256" key="4">
    <source>
        <dbReference type="ARBA" id="ARBA00022898"/>
    </source>
</evidence>
<proteinExistence type="inferred from homology"/>